<dbReference type="AlphaFoldDB" id="A0AAE1E465"/>
<name>A0AAE1E465_9GAST</name>
<reference evidence="1" key="1">
    <citation type="journal article" date="2023" name="G3 (Bethesda)">
        <title>A reference genome for the long-term kleptoplast-retaining sea slug Elysia crispata morphotype clarki.</title>
        <authorList>
            <person name="Eastman K.E."/>
            <person name="Pendleton A.L."/>
            <person name="Shaikh M.A."/>
            <person name="Suttiyut T."/>
            <person name="Ogas R."/>
            <person name="Tomko P."/>
            <person name="Gavelis G."/>
            <person name="Widhalm J.R."/>
            <person name="Wisecaver J.H."/>
        </authorList>
    </citation>
    <scope>NUCLEOTIDE SEQUENCE</scope>
    <source>
        <strain evidence="1">ECLA1</strain>
    </source>
</reference>
<evidence type="ECO:0000313" key="2">
    <source>
        <dbReference type="Proteomes" id="UP001283361"/>
    </source>
</evidence>
<organism evidence="1 2">
    <name type="scientific">Elysia crispata</name>
    <name type="common">lettuce slug</name>
    <dbReference type="NCBI Taxonomy" id="231223"/>
    <lineage>
        <taxon>Eukaryota</taxon>
        <taxon>Metazoa</taxon>
        <taxon>Spiralia</taxon>
        <taxon>Lophotrochozoa</taxon>
        <taxon>Mollusca</taxon>
        <taxon>Gastropoda</taxon>
        <taxon>Heterobranchia</taxon>
        <taxon>Euthyneura</taxon>
        <taxon>Panpulmonata</taxon>
        <taxon>Sacoglossa</taxon>
        <taxon>Placobranchoidea</taxon>
        <taxon>Plakobranchidae</taxon>
        <taxon>Elysia</taxon>
    </lineage>
</organism>
<protein>
    <submittedName>
        <fullName evidence="1">Uncharacterized protein</fullName>
    </submittedName>
</protein>
<keyword evidence="2" id="KW-1185">Reference proteome</keyword>
<dbReference type="Proteomes" id="UP001283361">
    <property type="component" value="Unassembled WGS sequence"/>
</dbReference>
<sequence length="99" mass="11265">MVIKIIWRFRPNKATQQQLLGNTCPGPPKLAQQARDWCSCSRDSTHHRGSGKACLMQGPSHLCFNYHYPLVSYLRTTLQGSDWTCQSSPDQQSPFINLE</sequence>
<evidence type="ECO:0000313" key="1">
    <source>
        <dbReference type="EMBL" id="KAK3793769.1"/>
    </source>
</evidence>
<accession>A0AAE1E465</accession>
<proteinExistence type="predicted"/>
<comment type="caution">
    <text evidence="1">The sequence shown here is derived from an EMBL/GenBank/DDBJ whole genome shotgun (WGS) entry which is preliminary data.</text>
</comment>
<gene>
    <name evidence="1" type="ORF">RRG08_043415</name>
</gene>
<dbReference type="EMBL" id="JAWDGP010001179">
    <property type="protein sequence ID" value="KAK3793769.1"/>
    <property type="molecule type" value="Genomic_DNA"/>
</dbReference>